<protein>
    <submittedName>
        <fullName evidence="1">39152_t:CDS:1</fullName>
    </submittedName>
</protein>
<comment type="caution">
    <text evidence="1">The sequence shown here is derived from an EMBL/GenBank/DDBJ whole genome shotgun (WGS) entry which is preliminary data.</text>
</comment>
<name>A0ABN7VBJ2_GIGMA</name>
<evidence type="ECO:0000313" key="1">
    <source>
        <dbReference type="EMBL" id="CAG8754298.1"/>
    </source>
</evidence>
<reference evidence="1 2" key="1">
    <citation type="submission" date="2021-06" db="EMBL/GenBank/DDBJ databases">
        <authorList>
            <person name="Kallberg Y."/>
            <person name="Tangrot J."/>
            <person name="Rosling A."/>
        </authorList>
    </citation>
    <scope>NUCLEOTIDE SEQUENCE [LARGE SCALE GENOMIC DNA]</scope>
    <source>
        <strain evidence="1 2">120-4 pot B 10/14</strain>
    </source>
</reference>
<dbReference type="PANTHER" id="PTHR46954">
    <property type="entry name" value="C2H2-TYPE DOMAIN-CONTAINING PROTEIN"/>
    <property type="match status" value="1"/>
</dbReference>
<dbReference type="Proteomes" id="UP000789901">
    <property type="component" value="Unassembled WGS sequence"/>
</dbReference>
<sequence length="300" mass="35249">MSVSRNEIKDHIDEHYCLSLVKTKVLLDILAVGQTFKTIQSDNKPVAISDYNFSKGSMQKLIPSVYLIIDFENSSNSLQKGQLSIFICPQWIADILSLLENPDLDQTLKIENEFKLILVLLVDGGPDENPRYLKNIEEYYKLFKLLKLDYFTIQTHAPEQSAYNPVERSMSTLSEKLRGIVLSVNYFGSHLNTMRNVTDSNLELRNFNYASEKLHNLWQRNNIHRHKVAINYINYKINPFNKTFDISWNWIDKHCQIYHYFLDIQRCDDIKYCSLWRNEDIEALLAKNNRFLLPLTKDQD</sequence>
<organism evidence="1 2">
    <name type="scientific">Gigaspora margarita</name>
    <dbReference type="NCBI Taxonomy" id="4874"/>
    <lineage>
        <taxon>Eukaryota</taxon>
        <taxon>Fungi</taxon>
        <taxon>Fungi incertae sedis</taxon>
        <taxon>Mucoromycota</taxon>
        <taxon>Glomeromycotina</taxon>
        <taxon>Glomeromycetes</taxon>
        <taxon>Diversisporales</taxon>
        <taxon>Gigasporaceae</taxon>
        <taxon>Gigaspora</taxon>
    </lineage>
</organism>
<gene>
    <name evidence="1" type="ORF">GMARGA_LOCUS16747</name>
</gene>
<keyword evidence="2" id="KW-1185">Reference proteome</keyword>
<dbReference type="EMBL" id="CAJVQB010012281">
    <property type="protein sequence ID" value="CAG8754298.1"/>
    <property type="molecule type" value="Genomic_DNA"/>
</dbReference>
<feature type="non-terminal residue" evidence="1">
    <location>
        <position position="300"/>
    </location>
</feature>
<dbReference type="PANTHER" id="PTHR46954:SF1">
    <property type="entry name" value="C2H2-TYPE DOMAIN-CONTAINING PROTEIN"/>
    <property type="match status" value="1"/>
</dbReference>
<proteinExistence type="predicted"/>
<evidence type="ECO:0000313" key="2">
    <source>
        <dbReference type="Proteomes" id="UP000789901"/>
    </source>
</evidence>
<accession>A0ABN7VBJ2</accession>